<dbReference type="KEGG" id="psac:PSM36_1704"/>
<dbReference type="GO" id="GO:0016780">
    <property type="term" value="F:phosphotransferase activity, for other substituted phosphate groups"/>
    <property type="evidence" value="ECO:0007669"/>
    <property type="project" value="TreeGrafter"/>
</dbReference>
<sequence length="462" mass="54210">MKTDHSGVRFLYLLFDLLLLNISVYMVFYNSPMYNYIDLPGRNLYILHANISELLAYIIYSNRNYFFTDSYTERVKAFSIRFLILLAILFLLAEIFLPTGYHKGFLVEYTGFFFVFKVVVFYLIYKVQLYRYKNGYAHHRVAILGVGNSDLVLGKLLNDNPSLGFKLAGYLSSKGLQSDFATLGNLDDLPSLSERYKLNMLFVTDPSYFTKENTRVLLSKCNETGMRVRYVLTKGYWSNNNRMGRTKESARYFEMFNPQEIPLDSLTLRTEKRIFDILFSAAVILFIFSWLFPIMGLLIKLNSKGPVFFKQQRTGINNKTFWCYKFRTMTVNSESDSKQAQVNDSRITSIGHFMRKTNIDELPQFINVFLGNMSVVGPRPHMLKHTEQYSELIRHYKVRHFVKPGITGWAQVNGFRGLTDELWKMEKRVEYDMEYLEKWNFIWDIKIIFMTLFGNKAYENAG</sequence>
<dbReference type="Pfam" id="PF02397">
    <property type="entry name" value="Bac_transf"/>
    <property type="match status" value="1"/>
</dbReference>
<proteinExistence type="inferred from homology"/>
<dbReference type="Proteomes" id="UP000187464">
    <property type="component" value="Chromosome I"/>
</dbReference>
<dbReference type="RefSeq" id="WP_076930534.1">
    <property type="nucleotide sequence ID" value="NZ_LT605205.1"/>
</dbReference>
<feature type="transmembrane region" description="Helical" evidence="7">
    <location>
        <begin position="105"/>
        <end position="125"/>
    </location>
</feature>
<evidence type="ECO:0000256" key="1">
    <source>
        <dbReference type="ARBA" id="ARBA00004141"/>
    </source>
</evidence>
<dbReference type="AlphaFoldDB" id="A0A1R3SW62"/>
<accession>A0A1R3SW62</accession>
<feature type="transmembrane region" description="Helical" evidence="7">
    <location>
        <begin position="43"/>
        <end position="60"/>
    </location>
</feature>
<protein>
    <submittedName>
        <fullName evidence="9">Undecaprenyl-phosphate glucose phosphotransferase</fullName>
    </submittedName>
</protein>
<evidence type="ECO:0000313" key="9">
    <source>
        <dbReference type="EMBL" id="SCD20523.1"/>
    </source>
</evidence>
<gene>
    <name evidence="9" type="ORF">PSM36_1704</name>
</gene>
<keyword evidence="4 7" id="KW-0812">Transmembrane</keyword>
<feature type="transmembrane region" description="Helical" evidence="7">
    <location>
        <begin position="277"/>
        <end position="299"/>
    </location>
</feature>
<feature type="domain" description="Bacterial sugar transferase" evidence="8">
    <location>
        <begin position="272"/>
        <end position="452"/>
    </location>
</feature>
<evidence type="ECO:0000259" key="8">
    <source>
        <dbReference type="Pfam" id="PF02397"/>
    </source>
</evidence>
<organism evidence="9 10">
    <name type="scientific">Proteiniphilum saccharofermentans</name>
    <dbReference type="NCBI Taxonomy" id="1642647"/>
    <lineage>
        <taxon>Bacteria</taxon>
        <taxon>Pseudomonadati</taxon>
        <taxon>Bacteroidota</taxon>
        <taxon>Bacteroidia</taxon>
        <taxon>Bacteroidales</taxon>
        <taxon>Dysgonomonadaceae</taxon>
        <taxon>Proteiniphilum</taxon>
    </lineage>
</organism>
<comment type="similarity">
    <text evidence="2">Belongs to the bacterial sugar transferase family.</text>
</comment>
<evidence type="ECO:0000256" key="4">
    <source>
        <dbReference type="ARBA" id="ARBA00022692"/>
    </source>
</evidence>
<evidence type="ECO:0000256" key="3">
    <source>
        <dbReference type="ARBA" id="ARBA00022679"/>
    </source>
</evidence>
<dbReference type="Pfam" id="PF13727">
    <property type="entry name" value="CoA_binding_3"/>
    <property type="match status" value="1"/>
</dbReference>
<feature type="transmembrane region" description="Helical" evidence="7">
    <location>
        <begin position="80"/>
        <end position="99"/>
    </location>
</feature>
<keyword evidence="5 7" id="KW-1133">Transmembrane helix</keyword>
<dbReference type="PANTHER" id="PTHR30576">
    <property type="entry name" value="COLANIC BIOSYNTHESIS UDP-GLUCOSE LIPID CARRIER TRANSFERASE"/>
    <property type="match status" value="1"/>
</dbReference>
<dbReference type="PANTHER" id="PTHR30576:SF0">
    <property type="entry name" value="UNDECAPRENYL-PHOSPHATE N-ACETYLGALACTOSAMINYL 1-PHOSPHATE TRANSFERASE-RELATED"/>
    <property type="match status" value="1"/>
</dbReference>
<name>A0A1R3SW62_9BACT</name>
<comment type="subcellular location">
    <subcellularLocation>
        <location evidence="1">Membrane</location>
        <topology evidence="1">Multi-pass membrane protein</topology>
    </subcellularLocation>
</comment>
<dbReference type="EMBL" id="LT605205">
    <property type="protein sequence ID" value="SCD20523.1"/>
    <property type="molecule type" value="Genomic_DNA"/>
</dbReference>
<reference evidence="9 10" key="1">
    <citation type="submission" date="2016-08" db="EMBL/GenBank/DDBJ databases">
        <authorList>
            <person name="Seilhamer J.J."/>
        </authorList>
    </citation>
    <scope>NUCLEOTIDE SEQUENCE [LARGE SCALE GENOMIC DNA]</scope>
    <source>
        <strain evidence="9">M3/6</strain>
    </source>
</reference>
<evidence type="ECO:0000256" key="6">
    <source>
        <dbReference type="ARBA" id="ARBA00023136"/>
    </source>
</evidence>
<dbReference type="STRING" id="1642647.PSM36_1704"/>
<feature type="transmembrane region" description="Helical" evidence="7">
    <location>
        <begin position="12"/>
        <end position="31"/>
    </location>
</feature>
<dbReference type="InterPro" id="IPR017475">
    <property type="entry name" value="EPS_sugar_tfrase"/>
</dbReference>
<evidence type="ECO:0000256" key="5">
    <source>
        <dbReference type="ARBA" id="ARBA00022989"/>
    </source>
</evidence>
<evidence type="ECO:0000256" key="7">
    <source>
        <dbReference type="SAM" id="Phobius"/>
    </source>
</evidence>
<dbReference type="GO" id="GO:0016020">
    <property type="term" value="C:membrane"/>
    <property type="evidence" value="ECO:0007669"/>
    <property type="project" value="UniProtKB-SubCell"/>
</dbReference>
<evidence type="ECO:0000313" key="10">
    <source>
        <dbReference type="Proteomes" id="UP000187464"/>
    </source>
</evidence>
<keyword evidence="6 7" id="KW-0472">Membrane</keyword>
<evidence type="ECO:0000256" key="2">
    <source>
        <dbReference type="ARBA" id="ARBA00006464"/>
    </source>
</evidence>
<dbReference type="InterPro" id="IPR003362">
    <property type="entry name" value="Bact_transf"/>
</dbReference>
<dbReference type="NCBIfam" id="TIGR03025">
    <property type="entry name" value="EPS_sugtrans"/>
    <property type="match status" value="1"/>
</dbReference>
<keyword evidence="3 9" id="KW-0808">Transferase</keyword>
<keyword evidence="10" id="KW-1185">Reference proteome</keyword>